<keyword evidence="1" id="KW-0472">Membrane</keyword>
<keyword evidence="2" id="KW-0614">Plasmid</keyword>
<feature type="transmembrane region" description="Helical" evidence="1">
    <location>
        <begin position="6"/>
        <end position="28"/>
    </location>
</feature>
<dbReference type="KEGG" id="rjg:CCGE525_24835"/>
<dbReference type="OrthoDB" id="8371109at2"/>
<geneLocation type="plasmid" evidence="3">
    <name>prccge525c</name>
</geneLocation>
<name>A0A387G151_9HYPH</name>
<dbReference type="EMBL" id="CP032695">
    <property type="protein sequence ID" value="AYG62084.1"/>
    <property type="molecule type" value="Genomic_DNA"/>
</dbReference>
<dbReference type="AlphaFoldDB" id="A0A387G151"/>
<keyword evidence="1" id="KW-0812">Transmembrane</keyword>
<keyword evidence="1" id="KW-1133">Transmembrane helix</keyword>
<reference evidence="2 3" key="1">
    <citation type="submission" date="2018-10" db="EMBL/GenBank/DDBJ databases">
        <title>Rhizobium etli, R. leguminosarum and a new Rhizobium genospecies from Phaseolus dumosus.</title>
        <authorList>
            <person name="Ramirez-Puebla S.T."/>
            <person name="Rogel-Hernandez M.A."/>
            <person name="Guerrero G."/>
            <person name="Ormeno-Orrillo E."/>
            <person name="Martinez-Romero J.C."/>
            <person name="Negrete-Yankelevich S."/>
            <person name="Martinez-Romero E."/>
        </authorList>
    </citation>
    <scope>NUCLEOTIDE SEQUENCE [LARGE SCALE GENOMIC DNA]</scope>
    <source>
        <strain evidence="2 3">CCGE525</strain>
        <plasmid evidence="3">prccge525c</plasmid>
    </source>
</reference>
<accession>A0A387G151</accession>
<evidence type="ECO:0000256" key="1">
    <source>
        <dbReference type="SAM" id="Phobius"/>
    </source>
</evidence>
<dbReference type="RefSeq" id="WP_120707021.1">
    <property type="nucleotide sequence ID" value="NZ_CP032695.1"/>
</dbReference>
<proteinExistence type="predicted"/>
<evidence type="ECO:0000313" key="3">
    <source>
        <dbReference type="Proteomes" id="UP000282195"/>
    </source>
</evidence>
<organism evidence="2 3">
    <name type="scientific">Rhizobium jaguaris</name>
    <dbReference type="NCBI Taxonomy" id="1312183"/>
    <lineage>
        <taxon>Bacteria</taxon>
        <taxon>Pseudomonadati</taxon>
        <taxon>Pseudomonadota</taxon>
        <taxon>Alphaproteobacteria</taxon>
        <taxon>Hyphomicrobiales</taxon>
        <taxon>Rhizobiaceae</taxon>
        <taxon>Rhizobium/Agrobacterium group</taxon>
        <taxon>Rhizobium</taxon>
    </lineage>
</organism>
<evidence type="ECO:0000313" key="2">
    <source>
        <dbReference type="EMBL" id="AYG62084.1"/>
    </source>
</evidence>
<sequence>MVWIMGAASLSGYILTALFAIIAVWRLFRSAASDLIAGMPKRSAFRHYTVSIISLVLFFLLAIRACYITTIIVDTVFRGDLFEKVAVKNPT</sequence>
<keyword evidence="3" id="KW-1185">Reference proteome</keyword>
<protein>
    <submittedName>
        <fullName evidence="2">Uncharacterized protein</fullName>
    </submittedName>
</protein>
<gene>
    <name evidence="2" type="ORF">CCGE525_24835</name>
</gene>
<dbReference type="Proteomes" id="UP000282195">
    <property type="component" value="Plasmid pRCCGE525c"/>
</dbReference>
<feature type="transmembrane region" description="Helical" evidence="1">
    <location>
        <begin position="48"/>
        <end position="73"/>
    </location>
</feature>